<dbReference type="RefSeq" id="WP_249585584.1">
    <property type="nucleotide sequence ID" value="NZ_BAAAQL010000002.1"/>
</dbReference>
<protein>
    <recommendedName>
        <fullName evidence="4">Peptidase inhibitor family I36</fullName>
    </recommendedName>
</protein>
<sequence>MRLRHSLAAAAGAAVLILTVPGSAYAAEGDFSYTYIDSSGEEEQATLHDPASGECITLAEAAEEYSQPPAHSPKNRTDSYAIVFTNADCSGDDFTLRPYTGGASERLKLRSVLFS</sequence>
<keyword evidence="3" id="KW-1185">Reference proteome</keyword>
<accession>A0ABY4PKF0</accession>
<reference evidence="2 3" key="1">
    <citation type="submission" date="2022-05" db="EMBL/GenBank/DDBJ databases">
        <authorList>
            <person name="Zhou X."/>
            <person name="Li K."/>
            <person name="Man Y."/>
        </authorList>
    </citation>
    <scope>NUCLEOTIDE SEQUENCE [LARGE SCALE GENOMIC DNA]</scope>
    <source>
        <strain evidence="2 3">MS405</strain>
    </source>
</reference>
<dbReference type="Proteomes" id="UP000829992">
    <property type="component" value="Chromosome"/>
</dbReference>
<proteinExistence type="predicted"/>
<feature type="signal peptide" evidence="1">
    <location>
        <begin position="1"/>
        <end position="26"/>
    </location>
</feature>
<name>A0ABY4PKF0_9ACTN</name>
<evidence type="ECO:0008006" key="4">
    <source>
        <dbReference type="Google" id="ProtNLM"/>
    </source>
</evidence>
<feature type="chain" id="PRO_5046329060" description="Peptidase inhibitor family I36" evidence="1">
    <location>
        <begin position="27"/>
        <end position="115"/>
    </location>
</feature>
<organism evidence="2 3">
    <name type="scientific">Streptomyces durmitorensis</name>
    <dbReference type="NCBI Taxonomy" id="319947"/>
    <lineage>
        <taxon>Bacteria</taxon>
        <taxon>Bacillati</taxon>
        <taxon>Actinomycetota</taxon>
        <taxon>Actinomycetes</taxon>
        <taxon>Kitasatosporales</taxon>
        <taxon>Streptomycetaceae</taxon>
        <taxon>Streptomyces</taxon>
    </lineage>
</organism>
<evidence type="ECO:0000256" key="1">
    <source>
        <dbReference type="SAM" id="SignalP"/>
    </source>
</evidence>
<evidence type="ECO:0000313" key="3">
    <source>
        <dbReference type="Proteomes" id="UP000829992"/>
    </source>
</evidence>
<keyword evidence="1" id="KW-0732">Signal</keyword>
<evidence type="ECO:0000313" key="2">
    <source>
        <dbReference type="EMBL" id="UQT54086.1"/>
    </source>
</evidence>
<dbReference type="EMBL" id="CP097289">
    <property type="protein sequence ID" value="UQT54086.1"/>
    <property type="molecule type" value="Genomic_DNA"/>
</dbReference>
<gene>
    <name evidence="2" type="ORF">M4V62_02765</name>
</gene>